<gene>
    <name evidence="2" type="ORF">PMIN01_08717</name>
</gene>
<feature type="domain" description="DUF7730" evidence="1">
    <location>
        <begin position="5"/>
        <end position="103"/>
    </location>
</feature>
<dbReference type="InterPro" id="IPR038883">
    <property type="entry name" value="AN11006-like"/>
</dbReference>
<dbReference type="OrthoDB" id="3799620at2759"/>
<reference evidence="2" key="1">
    <citation type="journal article" date="2020" name="Mol. Plant Microbe Interact.">
        <title>Genome Sequence of the Biocontrol Agent Coniothyrium minitans strain Conio (IMI 134523).</title>
        <authorList>
            <person name="Patel D."/>
            <person name="Shittu T.A."/>
            <person name="Baroncelli R."/>
            <person name="Muthumeenakshi S."/>
            <person name="Osborne T.H."/>
            <person name="Janganan T.K."/>
            <person name="Sreenivasaprasad S."/>
        </authorList>
    </citation>
    <scope>NUCLEOTIDE SEQUENCE</scope>
    <source>
        <strain evidence="2">Conio</strain>
    </source>
</reference>
<evidence type="ECO:0000259" key="1">
    <source>
        <dbReference type="Pfam" id="PF24864"/>
    </source>
</evidence>
<dbReference type="EMBL" id="WJXW01000009">
    <property type="protein sequence ID" value="KAF9733035.1"/>
    <property type="molecule type" value="Genomic_DNA"/>
</dbReference>
<name>A0A9P6GDJ0_9PLEO</name>
<dbReference type="PANTHER" id="PTHR42085">
    <property type="entry name" value="F-BOX DOMAIN-CONTAINING PROTEIN"/>
    <property type="match status" value="1"/>
</dbReference>
<dbReference type="Proteomes" id="UP000756921">
    <property type="component" value="Unassembled WGS sequence"/>
</dbReference>
<dbReference type="PANTHER" id="PTHR42085:SF1">
    <property type="entry name" value="F-BOX DOMAIN-CONTAINING PROTEIN"/>
    <property type="match status" value="1"/>
</dbReference>
<organism evidence="2 3">
    <name type="scientific">Paraphaeosphaeria minitans</name>
    <dbReference type="NCBI Taxonomy" id="565426"/>
    <lineage>
        <taxon>Eukaryota</taxon>
        <taxon>Fungi</taxon>
        <taxon>Dikarya</taxon>
        <taxon>Ascomycota</taxon>
        <taxon>Pezizomycotina</taxon>
        <taxon>Dothideomycetes</taxon>
        <taxon>Pleosporomycetidae</taxon>
        <taxon>Pleosporales</taxon>
        <taxon>Massarineae</taxon>
        <taxon>Didymosphaeriaceae</taxon>
        <taxon>Paraphaeosphaeria</taxon>
    </lineage>
</organism>
<protein>
    <recommendedName>
        <fullName evidence="1">DUF7730 domain-containing protein</fullName>
    </recommendedName>
</protein>
<evidence type="ECO:0000313" key="3">
    <source>
        <dbReference type="Proteomes" id="UP000756921"/>
    </source>
</evidence>
<sequence length="312" mass="36380">MATSTQSSSLLFRLPLEIREQIYHHVFLYFRCMHAAFPTSPQSFTGSQPHLNNLTLRYPLTDPNCREQRYASGYEDFRMDWIMTCKAIFSEALEQFTRNAEFVVCGKEGIICRDCRRCSPQGMLTSAINRHWTTRIPVNTARIRKMEVNVDNLTNFETPKRYEHWDECDGIDTTEQLKELSEFMRAAHMQLDTLRFIGNSYQLRGAGKRKIKPSIWTSGSEQTGDIMRQLMSFFDRIKVHRWELGIVDMPNWNSWVLFEWVGSEGLRIMRNEGRQKPPDPKPEEDLVNLLPPGWVLKIPTCGDEDCDDCNPL</sequence>
<evidence type="ECO:0000313" key="2">
    <source>
        <dbReference type="EMBL" id="KAF9733035.1"/>
    </source>
</evidence>
<accession>A0A9P6GDJ0</accession>
<proteinExistence type="predicted"/>
<dbReference type="Pfam" id="PF24864">
    <property type="entry name" value="DUF7730"/>
    <property type="match status" value="1"/>
</dbReference>
<dbReference type="InterPro" id="IPR056632">
    <property type="entry name" value="DUF7730"/>
</dbReference>
<keyword evidence="3" id="KW-1185">Reference proteome</keyword>
<dbReference type="AlphaFoldDB" id="A0A9P6GDJ0"/>
<comment type="caution">
    <text evidence="2">The sequence shown here is derived from an EMBL/GenBank/DDBJ whole genome shotgun (WGS) entry which is preliminary data.</text>
</comment>